<proteinExistence type="predicted"/>
<dbReference type="Proteomes" id="UP000034048">
    <property type="component" value="Unassembled WGS sequence"/>
</dbReference>
<dbReference type="EMBL" id="LBWS01000040">
    <property type="protein sequence ID" value="KKR13686.1"/>
    <property type="molecule type" value="Genomic_DNA"/>
</dbReference>
<organism evidence="1 2">
    <name type="scientific">Candidatus Falkowbacteria bacterium GW2011_GWA2_39_24</name>
    <dbReference type="NCBI Taxonomy" id="1618634"/>
    <lineage>
        <taxon>Bacteria</taxon>
        <taxon>Candidatus Falkowiibacteriota</taxon>
    </lineage>
</organism>
<evidence type="ECO:0000313" key="2">
    <source>
        <dbReference type="Proteomes" id="UP000034048"/>
    </source>
</evidence>
<reference evidence="1 2" key="1">
    <citation type="journal article" date="2015" name="Nature">
        <title>rRNA introns, odd ribosomes, and small enigmatic genomes across a large radiation of phyla.</title>
        <authorList>
            <person name="Brown C.T."/>
            <person name="Hug L.A."/>
            <person name="Thomas B.C."/>
            <person name="Sharon I."/>
            <person name="Castelle C.J."/>
            <person name="Singh A."/>
            <person name="Wilkins M.J."/>
            <person name="Williams K.H."/>
            <person name="Banfield J.F."/>
        </authorList>
    </citation>
    <scope>NUCLEOTIDE SEQUENCE [LARGE SCALE GENOMIC DNA]</scope>
</reference>
<comment type="caution">
    <text evidence="1">The sequence shown here is derived from an EMBL/GenBank/DDBJ whole genome shotgun (WGS) entry which is preliminary data.</text>
</comment>
<gene>
    <name evidence="1" type="ORF">UT42_C0040G0007</name>
</gene>
<sequence length="119" mass="13623">MGKNTQTLTNNPEIKELIITGTAQQIQRIWHNRDKWTVGININDQTVDLKLKREPSCIKIKLDTDNPCRAEEWPKLNFSIKFQSKSKTASTALWPLKQNGMIIQACGHVVSKKNIHIET</sequence>
<dbReference type="AlphaFoldDB" id="A0A0G0NLM1"/>
<evidence type="ECO:0000313" key="1">
    <source>
        <dbReference type="EMBL" id="KKR13686.1"/>
    </source>
</evidence>
<accession>A0A0G0NLM1</accession>
<protein>
    <submittedName>
        <fullName evidence="1">Uncharacterized protein</fullName>
    </submittedName>
</protein>
<name>A0A0G0NLM1_9BACT</name>